<dbReference type="InterPro" id="IPR006674">
    <property type="entry name" value="HD_domain"/>
</dbReference>
<feature type="transmembrane region" description="Helical" evidence="2">
    <location>
        <begin position="433"/>
        <end position="450"/>
    </location>
</feature>
<keyword evidence="5" id="KW-1185">Reference proteome</keyword>
<dbReference type="Pfam" id="PF07697">
    <property type="entry name" value="7TMR-HDED"/>
    <property type="match status" value="1"/>
</dbReference>
<dbReference type="SUPFAM" id="SSF109604">
    <property type="entry name" value="HD-domain/PDEase-like"/>
    <property type="match status" value="1"/>
</dbReference>
<keyword evidence="2" id="KW-0812">Transmembrane</keyword>
<dbReference type="KEGG" id="psl:Psta_2533"/>
<evidence type="ECO:0000259" key="3">
    <source>
        <dbReference type="PROSITE" id="PS51831"/>
    </source>
</evidence>
<feature type="transmembrane region" description="Helical" evidence="2">
    <location>
        <begin position="462"/>
        <end position="494"/>
    </location>
</feature>
<feature type="transmembrane region" description="Helical" evidence="2">
    <location>
        <begin position="369"/>
        <end position="387"/>
    </location>
</feature>
<feature type="transmembrane region" description="Helical" evidence="2">
    <location>
        <begin position="36"/>
        <end position="58"/>
    </location>
</feature>
<keyword evidence="2" id="KW-0472">Membrane</keyword>
<dbReference type="PANTHER" id="PTHR36442:SF1">
    <property type="entry name" value="CYCLIC-DI-AMP PHOSPHODIESTERASE PGPH"/>
    <property type="match status" value="1"/>
</dbReference>
<dbReference type="InterPro" id="IPR011621">
    <property type="entry name" value="Metal-dep_PHydrolase_7TM_intra"/>
</dbReference>
<evidence type="ECO:0000313" key="5">
    <source>
        <dbReference type="Proteomes" id="UP000001887"/>
    </source>
</evidence>
<evidence type="ECO:0000256" key="2">
    <source>
        <dbReference type="SAM" id="Phobius"/>
    </source>
</evidence>
<dbReference type="SMART" id="SM00471">
    <property type="entry name" value="HDc"/>
    <property type="match status" value="1"/>
</dbReference>
<dbReference type="AlphaFoldDB" id="D2R5M0"/>
<dbReference type="InterPro" id="IPR006675">
    <property type="entry name" value="HDIG_dom"/>
</dbReference>
<organism evidence="4 5">
    <name type="scientific">Pirellula staleyi (strain ATCC 27377 / DSM 6068 / ICPB 4128)</name>
    <name type="common">Pirella staleyi</name>
    <dbReference type="NCBI Taxonomy" id="530564"/>
    <lineage>
        <taxon>Bacteria</taxon>
        <taxon>Pseudomonadati</taxon>
        <taxon>Planctomycetota</taxon>
        <taxon>Planctomycetia</taxon>
        <taxon>Pirellulales</taxon>
        <taxon>Pirellulaceae</taxon>
        <taxon>Pirellula</taxon>
    </lineage>
</organism>
<name>D2R5M0_PIRSD</name>
<proteinExistence type="predicted"/>
<evidence type="ECO:0000313" key="4">
    <source>
        <dbReference type="EMBL" id="ADB17202.1"/>
    </source>
</evidence>
<feature type="domain" description="HD" evidence="3">
    <location>
        <begin position="569"/>
        <end position="677"/>
    </location>
</feature>
<dbReference type="Pfam" id="PF07698">
    <property type="entry name" value="7TM-7TMR_HD"/>
    <property type="match status" value="1"/>
</dbReference>
<dbReference type="HOGENOM" id="CLU_015767_1_1_0"/>
<dbReference type="Pfam" id="PF01966">
    <property type="entry name" value="HD"/>
    <property type="match status" value="1"/>
</dbReference>
<accession>D2R5M0</accession>
<dbReference type="Gene3D" id="1.10.3210.10">
    <property type="entry name" value="Hypothetical protein af1432"/>
    <property type="match status" value="1"/>
</dbReference>
<dbReference type="PANTHER" id="PTHR36442">
    <property type="entry name" value="CYCLIC-DI-AMP PHOSPHODIESTERASE PGPH"/>
    <property type="match status" value="1"/>
</dbReference>
<sequence>MSYGPNRRYKPGRGGSLGLSRSSLSRLVETLSRTDVLVRLCLAFAAALILWAITGGWAPPSSFRTGYVPRRDIIARVDFSVDNIKKTDELKRQARQQAEWVYENNLRPLEEKRQELANKMSLLSQSETIDMVDPTVWREFNPPPPPDTPATDDAPKLAAIRAFFSSGMDSGKFDEALKRALLPLERSGLLNTLAHTSDQGPQGYILIRPSGEPKWSHRASIDEVQISKVKPGLKQRLLDEMQSQGGMNTNSEIVAQLTYNWLESRLPSTLSPDPIATNDEQVRAEAEVAMVSDSYRKGESELAPGGLPLGPTQMELLRHEYVAWLQEMSISRRISHSASLFGMYTALAVLCGFYIYHRKRRVLTDLRQYITLLASVITTVWLCWICAADQWRVEIIPLLLFGMTAAIAYEKELALLLSASVSLIVAFSLEQGLAEFVILVSSVAAAILLLRRIRSRTKLIYVGAFTGAVVMLTTIGVGTLAGQAFGAANIAMAFSTPEAADLVGSSLLPSLMVGAAWCGFCALLAGLLMTGLLPFIERLFDVQADISLLELGDVQHPLLQELVRRAPGTYNHSINVASIAETAAEAIHANGLLVRVGAYFHDIGKMLKPSYFVENQGSEGNRHESLQPAMSTLVIIAHVKDGADLARQHHLPQSIIDFIEQHHGTTLVEYFFRREAKRLESDPDGGELDESTFRYPGPKPQTKEAAVLMISDVVESASRALTDPTPSRIESLVHDLAMKRLLDGQFDECGLTLQELRVLEDSLVKSLTAVYHGRVKYPEHQTV</sequence>
<feature type="transmembrane region" description="Helical" evidence="2">
    <location>
        <begin position="338"/>
        <end position="357"/>
    </location>
</feature>
<dbReference type="InterPro" id="IPR011624">
    <property type="entry name" value="Metal-dep_PHydrolase_7TM_extra"/>
</dbReference>
<keyword evidence="2" id="KW-1133">Transmembrane helix</keyword>
<dbReference type="GO" id="GO:0016787">
    <property type="term" value="F:hydrolase activity"/>
    <property type="evidence" value="ECO:0007669"/>
    <property type="project" value="UniProtKB-KW"/>
</dbReference>
<protein>
    <submittedName>
        <fullName evidence="4">Metal dependent phosphohydrolase</fullName>
    </submittedName>
</protein>
<feature type="region of interest" description="Disordered" evidence="1">
    <location>
        <begin position="1"/>
        <end position="20"/>
    </location>
</feature>
<dbReference type="NCBIfam" id="TIGR00277">
    <property type="entry name" value="HDIG"/>
    <property type="match status" value="1"/>
</dbReference>
<dbReference type="EMBL" id="CP001848">
    <property type="protein sequence ID" value="ADB17202.1"/>
    <property type="molecule type" value="Genomic_DNA"/>
</dbReference>
<dbReference type="PROSITE" id="PS51831">
    <property type="entry name" value="HD"/>
    <property type="match status" value="1"/>
</dbReference>
<feature type="transmembrane region" description="Helical" evidence="2">
    <location>
        <begin position="514"/>
        <end position="536"/>
    </location>
</feature>
<dbReference type="eggNOG" id="COG1480">
    <property type="taxonomic scope" value="Bacteria"/>
</dbReference>
<gene>
    <name evidence="4" type="ordered locus">Psta_2533</name>
</gene>
<reference evidence="4 5" key="1">
    <citation type="journal article" date="2009" name="Stand. Genomic Sci.">
        <title>Complete genome sequence of Pirellula staleyi type strain (ATCC 27377).</title>
        <authorList>
            <person name="Clum A."/>
            <person name="Tindall B.J."/>
            <person name="Sikorski J."/>
            <person name="Ivanova N."/>
            <person name="Mavrommatis K."/>
            <person name="Lucas S."/>
            <person name="Glavina del Rio T."/>
            <person name="Nolan M."/>
            <person name="Chen F."/>
            <person name="Tice H."/>
            <person name="Pitluck S."/>
            <person name="Cheng J.F."/>
            <person name="Chertkov O."/>
            <person name="Brettin T."/>
            <person name="Han C."/>
            <person name="Detter J.C."/>
            <person name="Kuske C."/>
            <person name="Bruce D."/>
            <person name="Goodwin L."/>
            <person name="Ovchinikova G."/>
            <person name="Pati A."/>
            <person name="Mikhailova N."/>
            <person name="Chen A."/>
            <person name="Palaniappan K."/>
            <person name="Land M."/>
            <person name="Hauser L."/>
            <person name="Chang Y.J."/>
            <person name="Jeffries C.D."/>
            <person name="Chain P."/>
            <person name="Rohde M."/>
            <person name="Goker M."/>
            <person name="Bristow J."/>
            <person name="Eisen J.A."/>
            <person name="Markowitz V."/>
            <person name="Hugenholtz P."/>
            <person name="Kyrpides N.C."/>
            <person name="Klenk H.P."/>
            <person name="Lapidus A."/>
        </authorList>
    </citation>
    <scope>NUCLEOTIDE SEQUENCE [LARGE SCALE GENOMIC DNA]</scope>
    <source>
        <strain evidence="5">ATCC 27377 / DSM 6068 / ICPB 4128</strain>
    </source>
</reference>
<keyword evidence="4" id="KW-0378">Hydrolase</keyword>
<dbReference type="CDD" id="cd00077">
    <property type="entry name" value="HDc"/>
    <property type="match status" value="1"/>
</dbReference>
<dbReference type="STRING" id="530564.Psta_2533"/>
<dbReference type="Proteomes" id="UP000001887">
    <property type="component" value="Chromosome"/>
</dbReference>
<dbReference type="OrthoDB" id="9806952at2"/>
<dbReference type="InterPro" id="IPR003607">
    <property type="entry name" value="HD/PDEase_dom"/>
</dbReference>
<evidence type="ECO:0000256" key="1">
    <source>
        <dbReference type="SAM" id="MobiDB-lite"/>
    </source>
</evidence>
<dbReference type="InterPro" id="IPR052722">
    <property type="entry name" value="PgpH_phosphodiesterase"/>
</dbReference>